<dbReference type="SUPFAM" id="SSF53756">
    <property type="entry name" value="UDP-Glycosyltransferase/glycogen phosphorylase"/>
    <property type="match status" value="1"/>
</dbReference>
<dbReference type="AlphaFoldDB" id="U5ER04"/>
<evidence type="ECO:0000256" key="9">
    <source>
        <dbReference type="ARBA" id="ARBA00022824"/>
    </source>
</evidence>
<evidence type="ECO:0000256" key="19">
    <source>
        <dbReference type="ARBA" id="ARBA00082785"/>
    </source>
</evidence>
<dbReference type="Pfam" id="PF00534">
    <property type="entry name" value="Glycos_transf_1"/>
    <property type="match status" value="1"/>
</dbReference>
<comment type="function">
    <text evidence="17">Mannosyltransferase that operates in the biosynthetic pathway of dolichol-linked oligosaccharides, the glycan precursors employed in protein asparagine (N)-glycosylation. The assembly of dolichol-linked oligosaccharides begins on the cytosolic side of the endoplasmic reticulum membrane and finishes in its lumen. The sequential addition of sugars to dolichol pyrophosphate produces dolichol-linked oligosaccharides containing fourteen sugars, including two GlcNAcs, nine mannoses and three glucoses. Once assembled, the oligosaccharide is transferred from the lipid to nascent proteins by oligosaccharyltransferases. Catalyzes, on the cytoplasmic face of the endoplasmic reticulum, the addition of the first mannose residues to the dolichol-linked oligosaccharide chain, to produce Man1GlcNAc(2)-PP-dolichol core oligosaccharide. Man1GlcNAc(2)-PP-dolichol is a substrate for ALG2, the following enzyme in the biosynthetic pathway.</text>
</comment>
<organism evidence="21">
    <name type="scientific">Corethrella appendiculata</name>
    <dbReference type="NCBI Taxonomy" id="1370023"/>
    <lineage>
        <taxon>Eukaryota</taxon>
        <taxon>Metazoa</taxon>
        <taxon>Ecdysozoa</taxon>
        <taxon>Arthropoda</taxon>
        <taxon>Hexapoda</taxon>
        <taxon>Insecta</taxon>
        <taxon>Pterygota</taxon>
        <taxon>Neoptera</taxon>
        <taxon>Endopterygota</taxon>
        <taxon>Diptera</taxon>
        <taxon>Nematocera</taxon>
        <taxon>Culicoidea</taxon>
        <taxon>Chaoboridae</taxon>
        <taxon>Corethrella</taxon>
    </lineage>
</organism>
<keyword evidence="5" id="KW-0597">Phosphoprotein</keyword>
<keyword evidence="10" id="KW-0735">Signal-anchor</keyword>
<evidence type="ECO:0000256" key="2">
    <source>
        <dbReference type="ARBA" id="ARBA00004922"/>
    </source>
</evidence>
<evidence type="ECO:0000256" key="18">
    <source>
        <dbReference type="ARBA" id="ARBA00061237"/>
    </source>
</evidence>
<evidence type="ECO:0000256" key="12">
    <source>
        <dbReference type="ARBA" id="ARBA00023136"/>
    </source>
</evidence>
<evidence type="ECO:0000256" key="15">
    <source>
        <dbReference type="ARBA" id="ARBA00033088"/>
    </source>
</evidence>
<dbReference type="CDD" id="cd03816">
    <property type="entry name" value="GT33_ALG1-like"/>
    <property type="match status" value="1"/>
</dbReference>
<keyword evidence="8" id="KW-0812">Transmembrane</keyword>
<dbReference type="InterPro" id="IPR026051">
    <property type="entry name" value="ALG1-like"/>
</dbReference>
<reference evidence="21" key="1">
    <citation type="journal article" date="2014" name="Insect Biochem. Mol. Biol.">
        <title>An insight into the sialome of the frog biting fly, Corethrella appendiculata.</title>
        <authorList>
            <person name="Ribeiro J.M.C."/>
            <person name="Chagas A.C."/>
            <person name="Pham V.M."/>
            <person name="Lounibos L.P."/>
            <person name="Calvo E."/>
        </authorList>
    </citation>
    <scope>NUCLEOTIDE SEQUENCE</scope>
    <source>
        <tissue evidence="21">Salivary glands</tissue>
    </source>
</reference>
<keyword evidence="11" id="KW-1133">Transmembrane helix</keyword>
<name>U5ER04_9DIPT</name>
<keyword evidence="12" id="KW-0472">Membrane</keyword>
<evidence type="ECO:0000256" key="6">
    <source>
        <dbReference type="ARBA" id="ARBA00022676"/>
    </source>
</evidence>
<evidence type="ECO:0000256" key="1">
    <source>
        <dbReference type="ARBA" id="ARBA00004389"/>
    </source>
</evidence>
<sequence>MTTVKKPDNACVIVLGDIGRSPRMQYHVKSLLENNYTVDLVGTLESKPLAEISSNPNVRIHQMNQFPDSNLPTTLKYIFKAIWQTLSLWIALFSIRRSKFILCQNPPAVPTIIVCYLYCLITRCKFIIDWHNYTHTILAINASERSLIVRMTKFLESYFGSKANENFCVTKAMRDDLLQRWNITATVLYDRPPIKFQSISLVKKHELFMKLSQQYSEFLTTTADDFKSSGVLESTAFTQKLMNDEVKYKTNRPALLISSTSWTPDEDFNILLKVLEQYELTASEKPQHYPKLLCAITGKGPLKQFYSNLIAEKNWKFVSIIMPWLENEDYPLLLAAADLGVCLHWSSSGLDLPMKVVDMFGCGLPVCAINFKCLNELVQHGRNGFVFENSQELAQQISEWFYDFPNNVALTNIKDIFAKSLREFQLLRWAENWKNIALPLLK</sequence>
<dbReference type="InterPro" id="IPR001296">
    <property type="entry name" value="Glyco_trans_1"/>
</dbReference>
<dbReference type="Gene3D" id="3.40.50.2000">
    <property type="entry name" value="Glycogen Phosphorylase B"/>
    <property type="match status" value="2"/>
</dbReference>
<dbReference type="EC" id="2.4.1.142" evidence="3"/>
<evidence type="ECO:0000313" key="21">
    <source>
        <dbReference type="EMBL" id="JAB56839.1"/>
    </source>
</evidence>
<dbReference type="PANTHER" id="PTHR13036:SF0">
    <property type="entry name" value="CHITOBIOSYLDIPHOSPHODOLICHOL BETA-MANNOSYLTRANSFERASE"/>
    <property type="match status" value="1"/>
</dbReference>
<comment type="subcellular location">
    <subcellularLocation>
        <location evidence="1">Endoplasmic reticulum membrane</location>
        <topology evidence="1">Single-pass membrane protein</topology>
    </subcellularLocation>
</comment>
<comment type="pathway">
    <text evidence="2">Protein modification; protein glycosylation.</text>
</comment>
<protein>
    <recommendedName>
        <fullName evidence="4">Chitobiosyldiphosphodolichol beta-mannosyltransferase</fullName>
        <ecNumber evidence="3">2.4.1.142</ecNumber>
    </recommendedName>
    <alternativeName>
        <fullName evidence="19">Asparagine-linked glycosylation protein 1 homolog</fullName>
    </alternativeName>
    <alternativeName>
        <fullName evidence="14">Beta-1,4-mannosyltransferase</fullName>
    </alternativeName>
    <alternativeName>
        <fullName evidence="15">GDP-Man:GlcNAc2-PP-dolichol mannosyltransferase</fullName>
    </alternativeName>
    <alternativeName>
        <fullName evidence="13">GDP-mannose-dolichol diphosphochitobiose mannosyltransferase</fullName>
    </alternativeName>
</protein>
<proteinExistence type="evidence at transcript level"/>
<dbReference type="GO" id="GO:0004578">
    <property type="term" value="F:chitobiosyldiphosphodolichol beta-mannosyltransferase activity"/>
    <property type="evidence" value="ECO:0007669"/>
    <property type="project" value="UniProtKB-EC"/>
</dbReference>
<feature type="domain" description="Glycosyl transferase family 1" evidence="20">
    <location>
        <begin position="252"/>
        <end position="401"/>
    </location>
</feature>
<evidence type="ECO:0000256" key="17">
    <source>
        <dbReference type="ARBA" id="ARBA00056362"/>
    </source>
</evidence>
<comment type="similarity">
    <text evidence="18">Belongs to the glycosyltransferase group 1 family. Glycosyltransferase 33 subfamily.</text>
</comment>
<dbReference type="FunFam" id="3.40.50.2000:FF:000109">
    <property type="entry name" value="Chitobiosyldiphosphodolichol beta-mannosyltransferase"/>
    <property type="match status" value="1"/>
</dbReference>
<evidence type="ECO:0000256" key="8">
    <source>
        <dbReference type="ARBA" id="ARBA00022692"/>
    </source>
</evidence>
<evidence type="ECO:0000256" key="7">
    <source>
        <dbReference type="ARBA" id="ARBA00022679"/>
    </source>
</evidence>
<evidence type="ECO:0000259" key="20">
    <source>
        <dbReference type="Pfam" id="PF00534"/>
    </source>
</evidence>
<keyword evidence="9" id="KW-0256">Endoplasmic reticulum</keyword>
<evidence type="ECO:0000256" key="10">
    <source>
        <dbReference type="ARBA" id="ARBA00022968"/>
    </source>
</evidence>
<evidence type="ECO:0000256" key="16">
    <source>
        <dbReference type="ARBA" id="ARBA00045071"/>
    </source>
</evidence>
<keyword evidence="7 21" id="KW-0808">Transferase</keyword>
<evidence type="ECO:0000256" key="5">
    <source>
        <dbReference type="ARBA" id="ARBA00022553"/>
    </source>
</evidence>
<evidence type="ECO:0000256" key="4">
    <source>
        <dbReference type="ARBA" id="ARBA00015841"/>
    </source>
</evidence>
<dbReference type="EMBL" id="GANO01003032">
    <property type="protein sequence ID" value="JAB56839.1"/>
    <property type="molecule type" value="mRNA"/>
</dbReference>
<evidence type="ECO:0000256" key="13">
    <source>
        <dbReference type="ARBA" id="ARBA00031434"/>
    </source>
</evidence>
<accession>U5ER04</accession>
<dbReference type="PANTHER" id="PTHR13036">
    <property type="entry name" value="BETA1,4 MANNOSYLTRANSFERASE"/>
    <property type="match status" value="1"/>
</dbReference>
<dbReference type="GO" id="GO:0005789">
    <property type="term" value="C:endoplasmic reticulum membrane"/>
    <property type="evidence" value="ECO:0007669"/>
    <property type="project" value="UniProtKB-SubCell"/>
</dbReference>
<keyword evidence="6 21" id="KW-0328">Glycosyltransferase</keyword>
<comment type="catalytic activity">
    <reaction evidence="16">
        <text>an N,N'-diacetylchitobiosyl-diphospho-di-trans,poly-cis-dolichol + GDP-alpha-D-mannose = a beta-D-Man-(1-&gt;4)-beta-D-GlcNAc-(1-&gt;4)-alpha-D-GlcNAc-diphospho-di-trans,poly-cis-dolichol + GDP + H(+)</text>
        <dbReference type="Rhea" id="RHEA:13865"/>
        <dbReference type="Rhea" id="RHEA-COMP:19510"/>
        <dbReference type="Rhea" id="RHEA-COMP:19511"/>
        <dbReference type="ChEBI" id="CHEBI:15378"/>
        <dbReference type="ChEBI" id="CHEBI:57269"/>
        <dbReference type="ChEBI" id="CHEBI:57527"/>
        <dbReference type="ChEBI" id="CHEBI:58189"/>
        <dbReference type="ChEBI" id="CHEBI:58472"/>
        <dbReference type="EC" id="2.4.1.142"/>
    </reaction>
    <physiologicalReaction direction="left-to-right" evidence="16">
        <dbReference type="Rhea" id="RHEA:13866"/>
    </physiologicalReaction>
</comment>
<evidence type="ECO:0000256" key="3">
    <source>
        <dbReference type="ARBA" id="ARBA00012611"/>
    </source>
</evidence>
<evidence type="ECO:0000256" key="11">
    <source>
        <dbReference type="ARBA" id="ARBA00022989"/>
    </source>
</evidence>
<dbReference type="FunFam" id="3.40.50.2000:FF:000096">
    <property type="entry name" value="ALG1, chitobiosyldiphosphodolichol beta-mannosyltransferase"/>
    <property type="match status" value="1"/>
</dbReference>
<evidence type="ECO:0000256" key="14">
    <source>
        <dbReference type="ARBA" id="ARBA00031566"/>
    </source>
</evidence>